<dbReference type="InterPro" id="IPR036374">
    <property type="entry name" value="OxRdtase_Mopterin-bd_sf"/>
</dbReference>
<keyword evidence="2" id="KW-0812">Transmembrane</keyword>
<dbReference type="PANTHER" id="PTHR19372:SF7">
    <property type="entry name" value="SULFITE OXIDASE, MITOCHONDRIAL"/>
    <property type="match status" value="1"/>
</dbReference>
<feature type="region of interest" description="Disordered" evidence="1">
    <location>
        <begin position="158"/>
        <end position="179"/>
    </location>
</feature>
<feature type="transmembrane region" description="Helical" evidence="2">
    <location>
        <begin position="99"/>
        <end position="119"/>
    </location>
</feature>
<feature type="compositionally biased region" description="Low complexity" evidence="1">
    <location>
        <begin position="164"/>
        <end position="173"/>
    </location>
</feature>
<keyword evidence="5" id="KW-1185">Reference proteome</keyword>
<dbReference type="Gene3D" id="3.90.420.10">
    <property type="entry name" value="Oxidoreductase, molybdopterin-binding domain"/>
    <property type="match status" value="1"/>
</dbReference>
<keyword evidence="2" id="KW-1133">Transmembrane helix</keyword>
<organism evidence="4 5">
    <name type="scientific">Microbacterium aurugineum</name>
    <dbReference type="NCBI Taxonomy" id="2851642"/>
    <lineage>
        <taxon>Bacteria</taxon>
        <taxon>Bacillati</taxon>
        <taxon>Actinomycetota</taxon>
        <taxon>Actinomycetes</taxon>
        <taxon>Micrococcales</taxon>
        <taxon>Microbacteriaceae</taxon>
        <taxon>Microbacterium</taxon>
    </lineage>
</organism>
<evidence type="ECO:0000256" key="2">
    <source>
        <dbReference type="SAM" id="Phobius"/>
    </source>
</evidence>
<evidence type="ECO:0000256" key="1">
    <source>
        <dbReference type="SAM" id="MobiDB-lite"/>
    </source>
</evidence>
<evidence type="ECO:0000313" key="4">
    <source>
        <dbReference type="EMBL" id="UPL19008.1"/>
    </source>
</evidence>
<dbReference type="Proteomes" id="UP000830631">
    <property type="component" value="Chromosome"/>
</dbReference>
<proteinExistence type="predicted"/>
<feature type="transmembrane region" description="Helical" evidence="2">
    <location>
        <begin position="72"/>
        <end position="92"/>
    </location>
</feature>
<keyword evidence="2" id="KW-0472">Membrane</keyword>
<gene>
    <name evidence="4" type="ORF">KV397_15175</name>
</gene>
<dbReference type="InterPro" id="IPR014756">
    <property type="entry name" value="Ig_E-set"/>
</dbReference>
<dbReference type="InterPro" id="IPR000572">
    <property type="entry name" value="OxRdtase_Mopterin-bd_dom"/>
</dbReference>
<sequence>MVQRRSGKRFFVWAALAGLIGGGVFLATAEVFALLFARTASPILAVGGFVIDIVPQPFKEFAIATFGEYDKIALLAGLGLAVLIASAIAGILQFVRPPLGVIALVIAGVLSTAAIVTRAGVAPLAFLPPVLGTVVGSVILVLLCRRLRGWRDSFAGASEDDRATATTDDPPTDLAEGESARPGIDRRRFFLLAAVAGASALVVGITARTVSMAVSSVEAVRGALKLPSPKTTVTVPQGAELDIPGLSKLFTPNKDFYRVDTALTVPSIDPDTWRLVIDGMVDQRVEMSFQDILDMGLDEYAITLTCVSNEVGGELVGNAKWLGVPLRDVLKKAGVQSGADMVLSRSVDGYTASTPLSALTDDDLDAILAVGMNGEPLSLEHGFPVRMVVPGLYGYVSATKWLTELKVTTFAEDEAYWTPRGYSAEAPIKFSSRVDTPKIGEAVDAGKIPIAGVAWAQSVGIERVEVSIDDGDWVAATLSTPINDDTWVQWFMEWDATPGTHYVAVRAVNKNGDLQIQERAPIAPNGSSGWQRSLVRVT</sequence>
<dbReference type="Gene3D" id="2.60.40.650">
    <property type="match status" value="1"/>
</dbReference>
<reference evidence="4 5" key="1">
    <citation type="submission" date="2021-06" db="EMBL/GenBank/DDBJ databases">
        <title>Genome-based taxonomic framework of Microbacterium strains isolated from marine environment, the description of four new species and reclassification of four preexisting species.</title>
        <authorList>
            <person name="Lee S.D."/>
            <person name="Kim S.-M."/>
            <person name="Byeon Y.-S."/>
            <person name="Yang H.L."/>
            <person name="Kim I.S."/>
        </authorList>
    </citation>
    <scope>NUCLEOTIDE SEQUENCE [LARGE SCALE GENOMIC DNA]</scope>
    <source>
        <strain evidence="4 5">KSW4-10</strain>
    </source>
</reference>
<evidence type="ECO:0000313" key="5">
    <source>
        <dbReference type="Proteomes" id="UP000830631"/>
    </source>
</evidence>
<accession>A0ABY4J1W0</accession>
<dbReference type="EMBL" id="CP078078">
    <property type="protein sequence ID" value="UPL19008.1"/>
    <property type="molecule type" value="Genomic_DNA"/>
</dbReference>
<name>A0ABY4J1W0_9MICO</name>
<feature type="domain" description="Oxidoreductase molybdopterin-binding" evidence="3">
    <location>
        <begin position="263"/>
        <end position="414"/>
    </location>
</feature>
<feature type="transmembrane region" description="Helical" evidence="2">
    <location>
        <begin position="189"/>
        <end position="207"/>
    </location>
</feature>
<feature type="transmembrane region" description="Helical" evidence="2">
    <location>
        <begin position="125"/>
        <end position="144"/>
    </location>
</feature>
<dbReference type="SUPFAM" id="SSF81296">
    <property type="entry name" value="E set domains"/>
    <property type="match status" value="1"/>
</dbReference>
<dbReference type="PANTHER" id="PTHR19372">
    <property type="entry name" value="SULFITE REDUCTASE"/>
    <property type="match status" value="1"/>
</dbReference>
<dbReference type="RefSeq" id="WP_261811627.1">
    <property type="nucleotide sequence ID" value="NZ_CP078078.1"/>
</dbReference>
<dbReference type="SUPFAM" id="SSF56524">
    <property type="entry name" value="Oxidoreductase molybdopterin-binding domain"/>
    <property type="match status" value="1"/>
</dbReference>
<dbReference type="Pfam" id="PF00174">
    <property type="entry name" value="Oxidored_molyb"/>
    <property type="match status" value="1"/>
</dbReference>
<evidence type="ECO:0000259" key="3">
    <source>
        <dbReference type="Pfam" id="PF00174"/>
    </source>
</evidence>
<protein>
    <submittedName>
        <fullName evidence="4">Molybdopterin-dependent oxidoreductase</fullName>
    </submittedName>
</protein>